<evidence type="ECO:0000256" key="4">
    <source>
        <dbReference type="ARBA" id="ARBA00023194"/>
    </source>
</evidence>
<accession>A0A2V4N170</accession>
<evidence type="ECO:0000256" key="2">
    <source>
        <dbReference type="ARBA" id="ARBA00022553"/>
    </source>
</evidence>
<feature type="domain" description="Carrier" evidence="6">
    <location>
        <begin position="647"/>
        <end position="725"/>
    </location>
</feature>
<dbReference type="Pfam" id="PF00550">
    <property type="entry name" value="PP-binding"/>
    <property type="match status" value="1"/>
</dbReference>
<keyword evidence="4" id="KW-0045">Antibiotic biosynthesis</keyword>
<dbReference type="PANTHER" id="PTHR43775:SF51">
    <property type="entry name" value="INACTIVE PHENOLPHTHIOCEROL SYNTHESIS POLYKETIDE SYNTHASE TYPE I PKS1-RELATED"/>
    <property type="match status" value="1"/>
</dbReference>
<dbReference type="InterPro" id="IPR036736">
    <property type="entry name" value="ACP-like_sf"/>
</dbReference>
<dbReference type="SMART" id="SM00823">
    <property type="entry name" value="PKS_PP"/>
    <property type="match status" value="1"/>
</dbReference>
<dbReference type="InterPro" id="IPR009081">
    <property type="entry name" value="PP-bd_ACP"/>
</dbReference>
<dbReference type="SUPFAM" id="SSF51735">
    <property type="entry name" value="NAD(P)-binding Rossmann-fold domains"/>
    <property type="match status" value="2"/>
</dbReference>
<dbReference type="PROSITE" id="PS50075">
    <property type="entry name" value="CARRIER"/>
    <property type="match status" value="1"/>
</dbReference>
<keyword evidence="1" id="KW-0596">Phosphopantetheine</keyword>
<keyword evidence="3" id="KW-0808">Transferase</keyword>
<feature type="non-terminal residue" evidence="7">
    <location>
        <position position="1"/>
    </location>
</feature>
<dbReference type="SMART" id="SM00822">
    <property type="entry name" value="PKS_KR"/>
    <property type="match status" value="1"/>
</dbReference>
<dbReference type="InterPro" id="IPR057326">
    <property type="entry name" value="KR_dom"/>
</dbReference>
<reference evidence="7 8" key="1">
    <citation type="submission" date="2018-03" db="EMBL/GenBank/DDBJ databases">
        <title>Bioinformatic expansion and discovery of thiopeptide antibiotics.</title>
        <authorList>
            <person name="Schwalen C.J."/>
            <person name="Hudson G.A."/>
            <person name="Mitchell D.A."/>
        </authorList>
    </citation>
    <scope>NUCLEOTIDE SEQUENCE [LARGE SCALE GENOMIC DNA]</scope>
    <source>
        <strain evidence="7 8">ATCC 21389</strain>
    </source>
</reference>
<dbReference type="SMART" id="SM01294">
    <property type="entry name" value="PKS_PP_betabranch"/>
    <property type="match status" value="1"/>
</dbReference>
<dbReference type="Proteomes" id="UP000248039">
    <property type="component" value="Unassembled WGS sequence"/>
</dbReference>
<evidence type="ECO:0000256" key="1">
    <source>
        <dbReference type="ARBA" id="ARBA00022450"/>
    </source>
</evidence>
<keyword evidence="2" id="KW-0597">Phosphoprotein</keyword>
<evidence type="ECO:0000256" key="3">
    <source>
        <dbReference type="ARBA" id="ARBA00022679"/>
    </source>
</evidence>
<dbReference type="Gene3D" id="6.10.140.1830">
    <property type="match status" value="1"/>
</dbReference>
<dbReference type="FunFam" id="1.10.1200.10:FF:000007">
    <property type="entry name" value="Probable polyketide synthase pks17"/>
    <property type="match status" value="1"/>
</dbReference>
<dbReference type="GO" id="GO:0017000">
    <property type="term" value="P:antibiotic biosynthetic process"/>
    <property type="evidence" value="ECO:0007669"/>
    <property type="project" value="UniProtKB-KW"/>
</dbReference>
<proteinExistence type="predicted"/>
<keyword evidence="8" id="KW-1185">Reference proteome</keyword>
<dbReference type="Pfam" id="PF08659">
    <property type="entry name" value="KR"/>
    <property type="match status" value="1"/>
</dbReference>
<protein>
    <submittedName>
        <fullName evidence="7">6-deoxyerythronolide-B synthase</fullName>
    </submittedName>
</protein>
<dbReference type="Gene3D" id="3.40.366.10">
    <property type="entry name" value="Malonyl-Coenzyme A Acyl Carrier Protein, domain 2"/>
    <property type="match status" value="1"/>
</dbReference>
<dbReference type="OrthoDB" id="9778690at2"/>
<dbReference type="Pfam" id="PF18369">
    <property type="entry name" value="PKS_DE"/>
    <property type="match status" value="1"/>
</dbReference>
<dbReference type="GO" id="GO:0031177">
    <property type="term" value="F:phosphopantetheine binding"/>
    <property type="evidence" value="ECO:0007669"/>
    <property type="project" value="InterPro"/>
</dbReference>
<dbReference type="InterPro" id="IPR013968">
    <property type="entry name" value="PKS_KR"/>
</dbReference>
<dbReference type="Gene3D" id="1.10.1200.10">
    <property type="entry name" value="ACP-like"/>
    <property type="match status" value="1"/>
</dbReference>
<dbReference type="GO" id="GO:0004312">
    <property type="term" value="F:fatty acid synthase activity"/>
    <property type="evidence" value="ECO:0007669"/>
    <property type="project" value="TreeGrafter"/>
</dbReference>
<dbReference type="RefSeq" id="WP_146259122.1">
    <property type="nucleotide sequence ID" value="NZ_PYBW01000059.1"/>
</dbReference>
<dbReference type="Gene3D" id="3.30.70.3290">
    <property type="match status" value="1"/>
</dbReference>
<keyword evidence="5" id="KW-0511">Multifunctional enzyme</keyword>
<gene>
    <name evidence="7" type="ORF">C7C46_18585</name>
</gene>
<evidence type="ECO:0000259" key="6">
    <source>
        <dbReference type="PROSITE" id="PS50075"/>
    </source>
</evidence>
<dbReference type="InterPro" id="IPR001227">
    <property type="entry name" value="Ac_transferase_dom_sf"/>
</dbReference>
<dbReference type="GO" id="GO:0006633">
    <property type="term" value="P:fatty acid biosynthetic process"/>
    <property type="evidence" value="ECO:0007669"/>
    <property type="project" value="TreeGrafter"/>
</dbReference>
<dbReference type="Gene3D" id="3.40.50.720">
    <property type="entry name" value="NAD(P)-binding Rossmann-like Domain"/>
    <property type="match status" value="1"/>
</dbReference>
<dbReference type="InterPro" id="IPR041618">
    <property type="entry name" value="PKS_DE"/>
</dbReference>
<comment type="caution">
    <text evidence="7">The sequence shown here is derived from an EMBL/GenBank/DDBJ whole genome shotgun (WGS) entry which is preliminary data.</text>
</comment>
<dbReference type="PANTHER" id="PTHR43775">
    <property type="entry name" value="FATTY ACID SYNTHASE"/>
    <property type="match status" value="1"/>
</dbReference>
<dbReference type="EMBL" id="PYBW01000059">
    <property type="protein sequence ID" value="PYC77517.1"/>
    <property type="molecule type" value="Genomic_DNA"/>
</dbReference>
<evidence type="ECO:0000313" key="8">
    <source>
        <dbReference type="Proteomes" id="UP000248039"/>
    </source>
</evidence>
<evidence type="ECO:0000313" key="7">
    <source>
        <dbReference type="EMBL" id="PYC77517.1"/>
    </source>
</evidence>
<dbReference type="InterPro" id="IPR050091">
    <property type="entry name" value="PKS_NRPS_Biosynth_Enz"/>
</dbReference>
<dbReference type="SUPFAM" id="SSF47336">
    <property type="entry name" value="ACP-like"/>
    <property type="match status" value="1"/>
</dbReference>
<organism evidence="7 8">
    <name type="scientific">Streptomyces tateyamensis</name>
    <dbReference type="NCBI Taxonomy" id="565073"/>
    <lineage>
        <taxon>Bacteria</taxon>
        <taxon>Bacillati</taxon>
        <taxon>Actinomycetota</taxon>
        <taxon>Actinomycetes</taxon>
        <taxon>Kitasatosporales</taxon>
        <taxon>Streptomycetaceae</taxon>
        <taxon>Streptomyces</taxon>
    </lineage>
</organism>
<evidence type="ECO:0000256" key="5">
    <source>
        <dbReference type="ARBA" id="ARBA00023268"/>
    </source>
</evidence>
<name>A0A2V4N170_9ACTN</name>
<sequence>EVGPDAALTPMGLDDPALSFIATTRRDRDEVRELLAGLGALHANGAGVDWAAFFAGTGARRVDLPTYAFQRRYYWLEHDPAPGPVALPGAADPVDTALWQVLEQEDPAALAERLGVDAEAAGAVLPAIAAWRRRGQRQAKLDSWRYRIDWQQLTDRQSASPSGSWLVAVPAVPGAPAEQAEHPLVVAVLTGLAEQGVPVQVLPVDPTADRAALTAQLRAATATAPEVPAGLLSLLALDDRPHPEHPALSLGCAVTVTLAQAVVDAELASRFWVVTTGAVAVAGSAELVHPYQAAVWGLGIGLALERPAHWGGLLDLPAEPDAVAVRRLAGALAATDDEDQLAVRAQGVYGRRLVRHPVAADPRSEAADLRPTGTTLITGGTGGLGAHVARMLAEQGAEHLLLTSRRGLAAEGAAELAEQLRGLGAEVTVAACDVADRAAVAELLAAVPAQYPLTAVVHAAGVAQRLAPLEELTLDEFAEVGHAKIQGARHLDELLGDTELAAFVLFSSGAAVWGSAGQAGYASANAYLDALAHQRRARGLAATAIAWSSWDGGMVGPELRAVLERIGAPAMAPDLALDALRQALARDESHLVVAEFDWPRFAPTYTLARPRPLLDALPEVRAALATDEPASSSNSLADRLAGLPEAEQSRAVLDVVRGEVAAVLGYQDGAAVDAGRAFEDLGFDSVAAADFGKRLSAAVGRKQPATLVFDYATPHALAEHLRAELCPGGPASSALTLLAELDRLEEAVTALDPAELDRHRIPSRLQTLLGRLNEAIGAANGSDVGEQLEAASADDLFDFIDKELGLA</sequence>
<dbReference type="CDD" id="cd08952">
    <property type="entry name" value="KR_1_SDR_x"/>
    <property type="match status" value="1"/>
</dbReference>
<dbReference type="InterPro" id="IPR036291">
    <property type="entry name" value="NAD(P)-bd_dom_sf"/>
</dbReference>
<dbReference type="InterPro" id="IPR020806">
    <property type="entry name" value="PKS_PP-bd"/>
</dbReference>
<dbReference type="AlphaFoldDB" id="A0A2V4N170"/>